<comment type="caution">
    <text evidence="8">The sequence shown here is derived from an EMBL/GenBank/DDBJ whole genome shotgun (WGS) entry which is preliminary data.</text>
</comment>
<dbReference type="GO" id="GO:0005783">
    <property type="term" value="C:endoplasmic reticulum"/>
    <property type="evidence" value="ECO:0007669"/>
    <property type="project" value="TreeGrafter"/>
</dbReference>
<keyword evidence="3 6" id="KW-1133">Transmembrane helix</keyword>
<evidence type="ECO:0000256" key="4">
    <source>
        <dbReference type="ARBA" id="ARBA00023136"/>
    </source>
</evidence>
<feature type="domain" description="TLC" evidence="7">
    <location>
        <begin position="95"/>
        <end position="308"/>
    </location>
</feature>
<evidence type="ECO:0000256" key="6">
    <source>
        <dbReference type="SAM" id="Phobius"/>
    </source>
</evidence>
<protein>
    <recommendedName>
        <fullName evidence="7">TLC domain-containing protein</fullName>
    </recommendedName>
</protein>
<accession>A0AAV0T2G2</accession>
<keyword evidence="2 5" id="KW-0812">Transmembrane</keyword>
<evidence type="ECO:0000313" key="8">
    <source>
        <dbReference type="EMBL" id="CAI5711092.1"/>
    </source>
</evidence>
<evidence type="ECO:0000259" key="7">
    <source>
        <dbReference type="PROSITE" id="PS50922"/>
    </source>
</evidence>
<dbReference type="PROSITE" id="PS50922">
    <property type="entry name" value="TLC"/>
    <property type="match status" value="1"/>
</dbReference>
<keyword evidence="9" id="KW-1185">Reference proteome</keyword>
<dbReference type="SMART" id="SM00724">
    <property type="entry name" value="TLC"/>
    <property type="match status" value="1"/>
</dbReference>
<evidence type="ECO:0000313" key="9">
    <source>
        <dbReference type="Proteomes" id="UP001162029"/>
    </source>
</evidence>
<organism evidence="8 9">
    <name type="scientific">Peronospora destructor</name>
    <dbReference type="NCBI Taxonomy" id="86335"/>
    <lineage>
        <taxon>Eukaryota</taxon>
        <taxon>Sar</taxon>
        <taxon>Stramenopiles</taxon>
        <taxon>Oomycota</taxon>
        <taxon>Peronosporomycetes</taxon>
        <taxon>Peronosporales</taxon>
        <taxon>Peronosporaceae</taxon>
        <taxon>Peronospora</taxon>
    </lineage>
</organism>
<sequence length="345" mass="39155">MAATEMKVLLSTKEYLLIALTLTLVPIVLVELFGVAQMRAAIPEFQTDPDMPHISEWLIGIGFAFLIIALRFAFIAVAKPIGCYVLSPTKRLHEDRIERFANVLFKFTYFSAITGAGYYIMRDEKWFPSVLGGNGSIREAPLAVRDAPTFALKYYYFVQLGYHFHSLLFLVFFSPIRNDFIEMLLHHLVTIILIGGSYLANYCAMGSLVTFTHDIGDVTGYAIKSVVDTGNTPLIVVMYFMLLLSWGYTRLYVYPFHLIYNAIFVVPETNPHLTRIVLLSSNILLCMLVVLHIYWYGLFLVMGYTLIRKGRAEDIQDKCANVGEEEETATFKTLETISISKVKNE</sequence>
<evidence type="ECO:0000256" key="3">
    <source>
        <dbReference type="ARBA" id="ARBA00022989"/>
    </source>
</evidence>
<evidence type="ECO:0000256" key="2">
    <source>
        <dbReference type="ARBA" id="ARBA00022692"/>
    </source>
</evidence>
<dbReference type="InterPro" id="IPR006634">
    <property type="entry name" value="TLC-dom"/>
</dbReference>
<dbReference type="PANTHER" id="PTHR12560:SF0">
    <property type="entry name" value="LD18904P"/>
    <property type="match status" value="1"/>
</dbReference>
<evidence type="ECO:0000256" key="1">
    <source>
        <dbReference type="ARBA" id="ARBA00004141"/>
    </source>
</evidence>
<dbReference type="InterPro" id="IPR016439">
    <property type="entry name" value="Lag1/Lac1-like"/>
</dbReference>
<dbReference type="GO" id="GO:0050291">
    <property type="term" value="F:sphingosine N-acyltransferase activity"/>
    <property type="evidence" value="ECO:0007669"/>
    <property type="project" value="InterPro"/>
</dbReference>
<feature type="transmembrane region" description="Helical" evidence="6">
    <location>
        <begin position="15"/>
        <end position="37"/>
    </location>
</feature>
<feature type="transmembrane region" description="Helical" evidence="6">
    <location>
        <begin position="57"/>
        <end position="78"/>
    </location>
</feature>
<dbReference type="PANTHER" id="PTHR12560">
    <property type="entry name" value="LONGEVITY ASSURANCE FACTOR 1 LAG1"/>
    <property type="match status" value="1"/>
</dbReference>
<gene>
    <name evidence="8" type="ORF">PDE001_LOCUS560</name>
</gene>
<dbReference type="Pfam" id="PF03798">
    <property type="entry name" value="TRAM_LAG1_CLN8"/>
    <property type="match status" value="1"/>
</dbReference>
<feature type="transmembrane region" description="Helical" evidence="6">
    <location>
        <begin position="185"/>
        <end position="209"/>
    </location>
</feature>
<comment type="subcellular location">
    <subcellularLocation>
        <location evidence="1">Membrane</location>
        <topology evidence="1">Multi-pass membrane protein</topology>
    </subcellularLocation>
</comment>
<evidence type="ECO:0000256" key="5">
    <source>
        <dbReference type="PROSITE-ProRule" id="PRU00205"/>
    </source>
</evidence>
<dbReference type="EMBL" id="CANTFM010000093">
    <property type="protein sequence ID" value="CAI5711092.1"/>
    <property type="molecule type" value="Genomic_DNA"/>
</dbReference>
<feature type="transmembrane region" description="Helical" evidence="6">
    <location>
        <begin position="99"/>
        <end position="121"/>
    </location>
</feature>
<dbReference type="GO" id="GO:0016020">
    <property type="term" value="C:membrane"/>
    <property type="evidence" value="ECO:0007669"/>
    <property type="project" value="UniProtKB-SubCell"/>
</dbReference>
<feature type="transmembrane region" description="Helical" evidence="6">
    <location>
        <begin position="279"/>
        <end position="301"/>
    </location>
</feature>
<keyword evidence="4 5" id="KW-0472">Membrane</keyword>
<dbReference type="AlphaFoldDB" id="A0AAV0T2G2"/>
<dbReference type="GO" id="GO:0046513">
    <property type="term" value="P:ceramide biosynthetic process"/>
    <property type="evidence" value="ECO:0007669"/>
    <property type="project" value="InterPro"/>
</dbReference>
<proteinExistence type="predicted"/>
<reference evidence="8" key="1">
    <citation type="submission" date="2022-12" db="EMBL/GenBank/DDBJ databases">
        <authorList>
            <person name="Webb A."/>
        </authorList>
    </citation>
    <scope>NUCLEOTIDE SEQUENCE</scope>
    <source>
        <strain evidence="8">Pd1</strain>
    </source>
</reference>
<dbReference type="Proteomes" id="UP001162029">
    <property type="component" value="Unassembled WGS sequence"/>
</dbReference>
<name>A0AAV0T2G2_9STRA</name>
<feature type="transmembrane region" description="Helical" evidence="6">
    <location>
        <begin position="154"/>
        <end position="173"/>
    </location>
</feature>